<dbReference type="InterPro" id="IPR039379">
    <property type="entry name" value="Protoglobin_sensor_dom"/>
</dbReference>
<dbReference type="InterPro" id="IPR009050">
    <property type="entry name" value="Globin-like_sf"/>
</dbReference>
<reference evidence="5" key="1">
    <citation type="journal article" date="2019" name="Int. J. Syst. Evol. Microbiol.">
        <title>The Global Catalogue of Microorganisms (GCM) 10K type strain sequencing project: providing services to taxonomists for standard genome sequencing and annotation.</title>
        <authorList>
            <consortium name="The Broad Institute Genomics Platform"/>
            <consortium name="The Broad Institute Genome Sequencing Center for Infectious Disease"/>
            <person name="Wu L."/>
            <person name="Ma J."/>
        </authorList>
    </citation>
    <scope>NUCLEOTIDE SEQUENCE [LARGE SCALE GENOMIC DNA]</scope>
    <source>
        <strain evidence="5">CCUG 42001</strain>
    </source>
</reference>
<name>A0ABW1WJ42_9BACL</name>
<evidence type="ECO:0000256" key="2">
    <source>
        <dbReference type="PROSITE-ProRule" id="PRU00284"/>
    </source>
</evidence>
<keyword evidence="5" id="KW-1185">Reference proteome</keyword>
<keyword evidence="1 2" id="KW-0807">Transducer</keyword>
<proteinExistence type="predicted"/>
<comment type="caution">
    <text evidence="4">The sequence shown here is derived from an EMBL/GenBank/DDBJ whole genome shotgun (WGS) entry which is preliminary data.</text>
</comment>
<evidence type="ECO:0000259" key="3">
    <source>
        <dbReference type="PROSITE" id="PS50111"/>
    </source>
</evidence>
<dbReference type="Pfam" id="PF00015">
    <property type="entry name" value="MCPsignal"/>
    <property type="match status" value="1"/>
</dbReference>
<dbReference type="PANTHER" id="PTHR32089">
    <property type="entry name" value="METHYL-ACCEPTING CHEMOTAXIS PROTEIN MCPB"/>
    <property type="match status" value="1"/>
</dbReference>
<dbReference type="InterPro" id="IPR012292">
    <property type="entry name" value="Globin/Proto"/>
</dbReference>
<dbReference type="Pfam" id="PF11563">
    <property type="entry name" value="Protoglobin"/>
    <property type="match status" value="1"/>
</dbReference>
<dbReference type="SUPFAM" id="SSF46458">
    <property type="entry name" value="Globin-like"/>
    <property type="match status" value="1"/>
</dbReference>
<sequence>MPLLKKRASKQSWIDKAKSEKVTIDVTDSLVLEKIQMLRITDADLQVMKMLHPLVEKEINRIAEEFYESFSKIDSLRKIIDNYSSVEKLSRTLATHVLELFSGVIDKAFLDRRYRVGVMHFRIGLTPQYYMGTFQSLLSNLIEIVLKHGPSTQDVDCAIRCINKLISFEQQLVLEAYDNEYEKSLKKEYEIGRTDLKTSILGVSDDLIALSERSKQLVDHLQNQFKRVRANSNQRSEYSENTKKHAAEGQEQLEQLFVQVMAANTSVQDTGKMVAELETSSKQIEEVTVLVKDISEQTHILAINSAIEAARAGEYGKGFTVVAQEIQKLAEATNNAMGQISELIKRSATVTGNVVGSLEKTTSIIQKSMEESTHTGERFEGIIDSADQNSRLSSVTDQSIDKLAEITHELSKGVETLVASAEQLKNKL</sequence>
<protein>
    <submittedName>
        <fullName evidence="4">Protoglobin domain-containing protein</fullName>
    </submittedName>
</protein>
<dbReference type="Gene3D" id="1.10.490.10">
    <property type="entry name" value="Globins"/>
    <property type="match status" value="1"/>
</dbReference>
<dbReference type="EMBL" id="JBHSTQ010000014">
    <property type="protein sequence ID" value="MFC6387422.1"/>
    <property type="molecule type" value="Genomic_DNA"/>
</dbReference>
<dbReference type="InterPro" id="IPR004089">
    <property type="entry name" value="MCPsignal_dom"/>
</dbReference>
<evidence type="ECO:0000256" key="1">
    <source>
        <dbReference type="ARBA" id="ARBA00023224"/>
    </source>
</evidence>
<dbReference type="CDD" id="cd01068">
    <property type="entry name" value="globin_sensor"/>
    <property type="match status" value="1"/>
</dbReference>
<evidence type="ECO:0000313" key="5">
    <source>
        <dbReference type="Proteomes" id="UP001596267"/>
    </source>
</evidence>
<dbReference type="InterPro" id="IPR044398">
    <property type="entry name" value="Globin-sensor_dom"/>
</dbReference>
<dbReference type="SMART" id="SM00283">
    <property type="entry name" value="MA"/>
    <property type="match status" value="1"/>
</dbReference>
<dbReference type="Proteomes" id="UP001596267">
    <property type="component" value="Unassembled WGS sequence"/>
</dbReference>
<gene>
    <name evidence="4" type="ORF">ACFP7A_12515</name>
</gene>
<dbReference type="Gene3D" id="1.10.287.950">
    <property type="entry name" value="Methyl-accepting chemotaxis protein"/>
    <property type="match status" value="1"/>
</dbReference>
<dbReference type="PROSITE" id="PS50111">
    <property type="entry name" value="CHEMOTAXIS_TRANSDUC_2"/>
    <property type="match status" value="1"/>
</dbReference>
<dbReference type="PANTHER" id="PTHR32089:SF112">
    <property type="entry name" value="LYSOZYME-LIKE PROTEIN-RELATED"/>
    <property type="match status" value="1"/>
</dbReference>
<feature type="domain" description="Methyl-accepting transducer" evidence="3">
    <location>
        <begin position="212"/>
        <end position="425"/>
    </location>
</feature>
<dbReference type="SUPFAM" id="SSF58104">
    <property type="entry name" value="Methyl-accepting chemotaxis protein (MCP) signaling domain"/>
    <property type="match status" value="1"/>
</dbReference>
<accession>A0ABW1WJ42</accession>
<dbReference type="RefSeq" id="WP_253077172.1">
    <property type="nucleotide sequence ID" value="NZ_JAMXWN010000016.1"/>
</dbReference>
<organism evidence="4 5">
    <name type="scientific">Sporolactobacillus kofuensis</name>
    <dbReference type="NCBI Taxonomy" id="269672"/>
    <lineage>
        <taxon>Bacteria</taxon>
        <taxon>Bacillati</taxon>
        <taxon>Bacillota</taxon>
        <taxon>Bacilli</taxon>
        <taxon>Bacillales</taxon>
        <taxon>Sporolactobacillaceae</taxon>
        <taxon>Sporolactobacillus</taxon>
    </lineage>
</organism>
<evidence type="ECO:0000313" key="4">
    <source>
        <dbReference type="EMBL" id="MFC6387422.1"/>
    </source>
</evidence>